<comment type="caution">
    <text evidence="3">The sequence shown here is derived from an EMBL/GenBank/DDBJ whole genome shotgun (WGS) entry which is preliminary data.</text>
</comment>
<keyword evidence="4" id="KW-1185">Reference proteome</keyword>
<sequence length="325" mass="35879">MTRCPCIVVILGTGLLISIFTIRTPFSLFWRLATVATLTLLILPYWVRAFVKTSSGSPPLHLSSGASTPIDTDHASDVDSQDTVNVDLPPDHSALLAEQTRTLRRLLREPPSEDSWAECEAAWSQAVEIATEAVRLRPLVPGRPQRHTNPANAADIQRLYKRNRRRAVRLILEGPSTQCAIPLQELCEHWGTTWYERNADTSILFRRTPAPNPADTTPFATKSRPWGLSKEPSQYAGLRTEQGSVVGREVHGRRVNWRCHNPSSMPASSESSGDAVPDEGTGRWRAGKRHQILVGRRGGRGSDPAGFRRRAGLFGNGDRGALDAQ</sequence>
<keyword evidence="2" id="KW-0812">Transmembrane</keyword>
<organism evidence="3 4">
    <name type="scientific">Rhipicephalus sanguineus</name>
    <name type="common">Brown dog tick</name>
    <name type="synonym">Ixodes sanguineus</name>
    <dbReference type="NCBI Taxonomy" id="34632"/>
    <lineage>
        <taxon>Eukaryota</taxon>
        <taxon>Metazoa</taxon>
        <taxon>Ecdysozoa</taxon>
        <taxon>Arthropoda</taxon>
        <taxon>Chelicerata</taxon>
        <taxon>Arachnida</taxon>
        <taxon>Acari</taxon>
        <taxon>Parasitiformes</taxon>
        <taxon>Ixodida</taxon>
        <taxon>Ixodoidea</taxon>
        <taxon>Ixodidae</taxon>
        <taxon>Rhipicephalinae</taxon>
        <taxon>Rhipicephalus</taxon>
        <taxon>Rhipicephalus</taxon>
    </lineage>
</organism>
<protein>
    <submittedName>
        <fullName evidence="3">Uncharacterized protein</fullName>
    </submittedName>
</protein>
<feature type="region of interest" description="Disordered" evidence="1">
    <location>
        <begin position="207"/>
        <end position="228"/>
    </location>
</feature>
<dbReference type="EMBL" id="JABSTV010001247">
    <property type="protein sequence ID" value="KAH7973267.1"/>
    <property type="molecule type" value="Genomic_DNA"/>
</dbReference>
<accession>A0A9D4QBA3</accession>
<proteinExistence type="predicted"/>
<feature type="transmembrane region" description="Helical" evidence="2">
    <location>
        <begin position="5"/>
        <end position="22"/>
    </location>
</feature>
<dbReference type="AlphaFoldDB" id="A0A9D4QBA3"/>
<reference evidence="3" key="1">
    <citation type="journal article" date="2020" name="Cell">
        <title>Large-Scale Comparative Analyses of Tick Genomes Elucidate Their Genetic Diversity and Vector Capacities.</title>
        <authorList>
            <consortium name="Tick Genome and Microbiome Consortium (TIGMIC)"/>
            <person name="Jia N."/>
            <person name="Wang J."/>
            <person name="Shi W."/>
            <person name="Du L."/>
            <person name="Sun Y."/>
            <person name="Zhan W."/>
            <person name="Jiang J.F."/>
            <person name="Wang Q."/>
            <person name="Zhang B."/>
            <person name="Ji P."/>
            <person name="Bell-Sakyi L."/>
            <person name="Cui X.M."/>
            <person name="Yuan T.T."/>
            <person name="Jiang B.G."/>
            <person name="Yang W.F."/>
            <person name="Lam T.T."/>
            <person name="Chang Q.C."/>
            <person name="Ding S.J."/>
            <person name="Wang X.J."/>
            <person name="Zhu J.G."/>
            <person name="Ruan X.D."/>
            <person name="Zhao L."/>
            <person name="Wei J.T."/>
            <person name="Ye R.Z."/>
            <person name="Que T.C."/>
            <person name="Du C.H."/>
            <person name="Zhou Y.H."/>
            <person name="Cheng J.X."/>
            <person name="Dai P.F."/>
            <person name="Guo W.B."/>
            <person name="Han X.H."/>
            <person name="Huang E.J."/>
            <person name="Li L.F."/>
            <person name="Wei W."/>
            <person name="Gao Y.C."/>
            <person name="Liu J.Z."/>
            <person name="Shao H.Z."/>
            <person name="Wang X."/>
            <person name="Wang C.C."/>
            <person name="Yang T.C."/>
            <person name="Huo Q.B."/>
            <person name="Li W."/>
            <person name="Chen H.Y."/>
            <person name="Chen S.E."/>
            <person name="Zhou L.G."/>
            <person name="Ni X.B."/>
            <person name="Tian J.H."/>
            <person name="Sheng Y."/>
            <person name="Liu T."/>
            <person name="Pan Y.S."/>
            <person name="Xia L.Y."/>
            <person name="Li J."/>
            <person name="Zhao F."/>
            <person name="Cao W.C."/>
        </authorList>
    </citation>
    <scope>NUCLEOTIDE SEQUENCE</scope>
    <source>
        <tissue evidence="3">Larvae</tissue>
    </source>
</reference>
<feature type="region of interest" description="Disordered" evidence="1">
    <location>
        <begin position="61"/>
        <end position="83"/>
    </location>
</feature>
<name>A0A9D4QBA3_RHISA</name>
<gene>
    <name evidence="3" type="ORF">HPB52_023332</name>
</gene>
<keyword evidence="2" id="KW-0472">Membrane</keyword>
<feature type="transmembrane region" description="Helical" evidence="2">
    <location>
        <begin position="28"/>
        <end position="47"/>
    </location>
</feature>
<evidence type="ECO:0000313" key="3">
    <source>
        <dbReference type="EMBL" id="KAH7973267.1"/>
    </source>
</evidence>
<feature type="region of interest" description="Disordered" evidence="1">
    <location>
        <begin position="257"/>
        <end position="325"/>
    </location>
</feature>
<evidence type="ECO:0000256" key="2">
    <source>
        <dbReference type="SAM" id="Phobius"/>
    </source>
</evidence>
<evidence type="ECO:0000256" key="1">
    <source>
        <dbReference type="SAM" id="MobiDB-lite"/>
    </source>
</evidence>
<evidence type="ECO:0000313" key="4">
    <source>
        <dbReference type="Proteomes" id="UP000821837"/>
    </source>
</evidence>
<keyword evidence="2" id="KW-1133">Transmembrane helix</keyword>
<dbReference type="Proteomes" id="UP000821837">
    <property type="component" value="Chromosome 11"/>
</dbReference>
<dbReference type="VEuPathDB" id="VectorBase:RSAN_031200"/>
<reference evidence="3" key="2">
    <citation type="submission" date="2021-09" db="EMBL/GenBank/DDBJ databases">
        <authorList>
            <person name="Jia N."/>
            <person name="Wang J."/>
            <person name="Shi W."/>
            <person name="Du L."/>
            <person name="Sun Y."/>
            <person name="Zhan W."/>
            <person name="Jiang J."/>
            <person name="Wang Q."/>
            <person name="Zhang B."/>
            <person name="Ji P."/>
            <person name="Sakyi L.B."/>
            <person name="Cui X."/>
            <person name="Yuan T."/>
            <person name="Jiang B."/>
            <person name="Yang W."/>
            <person name="Lam T.T.-Y."/>
            <person name="Chang Q."/>
            <person name="Ding S."/>
            <person name="Wang X."/>
            <person name="Zhu J."/>
            <person name="Ruan X."/>
            <person name="Zhao L."/>
            <person name="Wei J."/>
            <person name="Que T."/>
            <person name="Du C."/>
            <person name="Cheng J."/>
            <person name="Dai P."/>
            <person name="Han X."/>
            <person name="Huang E."/>
            <person name="Gao Y."/>
            <person name="Liu J."/>
            <person name="Shao H."/>
            <person name="Ye R."/>
            <person name="Li L."/>
            <person name="Wei W."/>
            <person name="Wang X."/>
            <person name="Wang C."/>
            <person name="Huo Q."/>
            <person name="Li W."/>
            <person name="Guo W."/>
            <person name="Chen H."/>
            <person name="Chen S."/>
            <person name="Zhou L."/>
            <person name="Zhou L."/>
            <person name="Ni X."/>
            <person name="Tian J."/>
            <person name="Zhou Y."/>
            <person name="Sheng Y."/>
            <person name="Liu T."/>
            <person name="Pan Y."/>
            <person name="Xia L."/>
            <person name="Li J."/>
            <person name="Zhao F."/>
            <person name="Cao W."/>
        </authorList>
    </citation>
    <scope>NUCLEOTIDE SEQUENCE</scope>
    <source>
        <strain evidence="3">Rsan-2018</strain>
        <tissue evidence="3">Larvae</tissue>
    </source>
</reference>
<feature type="compositionally biased region" description="Low complexity" evidence="1">
    <location>
        <begin position="263"/>
        <end position="272"/>
    </location>
</feature>